<feature type="domain" description="Gliding motility protein SprA N-terminal" evidence="2">
    <location>
        <begin position="1082"/>
        <end position="1599"/>
    </location>
</feature>
<dbReference type="EMBL" id="JACICA010000008">
    <property type="protein sequence ID" value="MBB3703169.1"/>
    <property type="molecule type" value="Genomic_DNA"/>
</dbReference>
<dbReference type="NCBIfam" id="TIGR04189">
    <property type="entry name" value="surface_SprA"/>
    <property type="match status" value="1"/>
</dbReference>
<name>A0A7W5UFD0_9BACT</name>
<feature type="compositionally biased region" description="Basic and acidic residues" evidence="1">
    <location>
        <begin position="1907"/>
        <end position="1918"/>
    </location>
</feature>
<proteinExistence type="predicted"/>
<evidence type="ECO:0000313" key="3">
    <source>
        <dbReference type="EMBL" id="MBB3703169.1"/>
    </source>
</evidence>
<dbReference type="Proteomes" id="UP000541425">
    <property type="component" value="Unassembled WGS sequence"/>
</dbReference>
<feature type="compositionally biased region" description="Polar residues" evidence="1">
    <location>
        <begin position="2375"/>
        <end position="2388"/>
    </location>
</feature>
<comment type="caution">
    <text evidence="3">The sequence shown here is derived from an EMBL/GenBank/DDBJ whole genome shotgun (WGS) entry which is preliminary data.</text>
</comment>
<accession>A0A7W5UFD0</accession>
<gene>
    <name evidence="3" type="ORF">FHS60_001647</name>
</gene>
<dbReference type="InterPro" id="IPR025684">
    <property type="entry name" value="SprA_N_dom"/>
</dbReference>
<evidence type="ECO:0000313" key="4">
    <source>
        <dbReference type="Proteomes" id="UP000541425"/>
    </source>
</evidence>
<dbReference type="Pfam" id="PF14349">
    <property type="entry name" value="SprA_N"/>
    <property type="match status" value="2"/>
</dbReference>
<feature type="domain" description="Gliding motility protein SprA N-terminal" evidence="2">
    <location>
        <begin position="115"/>
        <end position="457"/>
    </location>
</feature>
<organism evidence="3 4">
    <name type="scientific">Alloprevotella rava</name>
    <dbReference type="NCBI Taxonomy" id="671218"/>
    <lineage>
        <taxon>Bacteria</taxon>
        <taxon>Pseudomonadati</taxon>
        <taxon>Bacteroidota</taxon>
        <taxon>Bacteroidia</taxon>
        <taxon>Bacteroidales</taxon>
        <taxon>Prevotellaceae</taxon>
        <taxon>Alloprevotella</taxon>
    </lineage>
</organism>
<evidence type="ECO:0000256" key="1">
    <source>
        <dbReference type="SAM" id="MobiDB-lite"/>
    </source>
</evidence>
<feature type="region of interest" description="Disordered" evidence="1">
    <location>
        <begin position="2363"/>
        <end position="2388"/>
    </location>
</feature>
<feature type="region of interest" description="Disordered" evidence="1">
    <location>
        <begin position="1892"/>
        <end position="1918"/>
    </location>
</feature>
<sequence length="2476" mass="279938">MKNPISKIIIISLVIVTTSITARNAIPLYFEAKTNIQKAGNIEHSSYNSPADTVRFPVKQTVQQGLKPKTSSSIDLKDPENLTTGVFYNENTGTYQFGTKLGENWISTPLMMTEEDANSSFIRQSFRDFFRKKNAEEAQSKGKEKFDFTDMKFDLGPASKIFGPGGVRIKIQGTAELKLGANTRAVDNPSLSERNRKVFGFDFDEKINLSVNGKIGDKMGMDFNYNSDATFNFDAQRLKLQYEGKEDEIIKLIEAGNVSMPTNNSLVRGATSLFGVRTDLQFGKLKLQTILAQKKSSTQSVKSNGGVQLSNYEFSADDYDERRHFFLGHFFRDNYDKNMAQLPNILSGVTINRVEIWVTNKTGQTTNTRNIIAFTDLGENTHTKNSLWNRGSIANPSNNSNSLYSTLTSSLSGARDIATVTATLDGYGLSGGSDYEKLESARLLSSSEYNLNKTLGYISLKSTLQTDQVLAIAFEYTFRGTSYQVGEFSTDMKNSSNCLFVKSLKNTANTPEQGNWDLMMKNVYALGASNVQKDKFRLDIKYLSDTTGIYLNYLPVNELKDKKIIQLIGLDRLDNNNKRNPNAYFDFIEGYTIDSENGRVFFTSVEPFGSNLGKAIDNTSIAEKFVFQELYDSTKTVAKQIAEKDKFLITGQYKASREDEISLGAINVPRGSVVVTAGGARLVEGSDYTVDYYSGTVKILNKSLLDAGTPINISLESDTEYGLQRKTLWGLNWQYDFSRNFMLGGTVMHLSEKPLTTKVSMGSEALNNTIWGLNMDYKSQSQWLTNIIDKLPLIHLTEPSSINFSAEFAQLIAGKNKGTQGNASYIDDFENTSSNIDISNPKDWVISSTPSMFSESQLNNDIRYGYNRALIAWYYIDPLFTRRNSSLTPSYIKGDLAQLSDPDVREVPKSDLFPNKSVDTRESSYLNIFNIAYYPSERGPYNLDPNLDTNGHLLNPQKRWGGLMRSLDQTDFETSNIEYIEFWMQDPFIKARQSGTTFSGDLYFNLGEISEDILKDGKKFYESGMPIDGNSSLYTETTWGRVPSQTSVTYAFNTASGAREKQDVGYNGLTSAEEATFPVYRQFLDAIKTRVSASAYESIAAAPSADRYHYFRGSDYDKERKTILERYKYINNPNGNSADTDNSPESYSTAYKTTPDAEDINADYTMNEYEKYYQYHVSISPNDMVVGKNFIVDSRVTNSKLRDGSSPEITWYLFRIPVESYERNVGGISDFSSIRFMRMFLTGFEKPVVLRLGTFNLVRGDWRAYEQPLYTHGAATGSGTLEPSSVNFEENNEKQPVNYVIPPGISRVVDPGNDQLLQNNEQSLALTVRSLSSGAAKAVYKNTSLDLRKYKHIQMFSHANSLAGSNPVSNGQISIFIRLGSDYKSNFYEYEIPLTITQPKQYPNSNAGALQVWPIENMLDIDLTTLTTTKRNRNKQKALGLASYGQLYSEYDTNKPANKISVMGNPTLGDIRTIMIGVRNNSRDVQDIEVWANELRLQNFTNKGGWAAQAALNIKLSDLATIDLSSHIETEGFGGIEESVSQRRDNNLYEYNVTTNVQLGKLLPEKTKLNAPLYYSYSKEKTVPHYNPLDSDMPMDEALRGLTTKTEREELEAIADKVVKNRNFSLTGVRFNIATRHHPMPYDPANFSFSYAHSSRETTGETTTWEKDQNWKWNINYNYSPNYRTFEPFKKFIKSRSQWWQILKRFGLNYLPQNIGFNSDITRAYYELQERDLENLDNHSLPLTWNSDFLWNRSFQLRWDLTKNLHMNFNSGTNAEIVQPYTAVNKDLYPDRYRAWKDSIWQSLREFGTPLNYAQNFDASWRLPINLFPIFDWLTVDASYKSSYAWVRGTELEDGTSLGNTINMGRDISANARFNMETLYNHIPFLKNANRKFSASGNSRPNQASKKKSENKPKNFEREVQLKTDTTVTILHNQKTKKFTLTALSEDGKRIKLQYRILDADRILILTRDSTKIKLTVTPKKKVQDKALYDVGQYVARGLMMIRNVSASYSNKYNMSLPGFLPNIGDFFGQASNNRLHPGLDFAFGTIGDDYIRRAADRNWLVMSDSIITPATTSLTEDWQFRATLEPFRDFKIDLTATRNTNRARSIQYMYSGMPTIQTGSFTQTTISISSAFESFGNARNSYSSKTFRKFIASLPAFRNQVEAQYIGSTYPNGTSLSGQTFNSANGTVSSYSADVMIPAFLKAYTASSDGLQLFPTLRKILPNWNISYGGLSRLNAMKKIFRSFNLNHSYKSIFSVGAYNSYTSWMQYMGQLGFVNDVTTGQPTPSSQYDISVVSLNESFSPLIGVDMTFLNNLSTRLELRKTRVVALSMTNQQINESRSNDIVLGVGYKVNNLYLFQPKRTVKSKRRRETAGNEENTQQRTANTGGFSNDLNLRFDFSFRNQAALNRNILTGLTQATSGNKSLQISFTADYTLSKFLTLTAYYNRQTNNPLLTSSSYPTTTQDFGLSFKFLLNH</sequence>
<reference evidence="3 4" key="1">
    <citation type="submission" date="2020-08" db="EMBL/GenBank/DDBJ databases">
        <title>Genomic Encyclopedia of Type Strains, Phase IV (KMG-IV): sequencing the most valuable type-strain genomes for metagenomic binning, comparative biology and taxonomic classification.</title>
        <authorList>
            <person name="Goeker M."/>
        </authorList>
    </citation>
    <scope>NUCLEOTIDE SEQUENCE [LARGE SCALE GENOMIC DNA]</scope>
    <source>
        <strain evidence="3 4">DSM 22548</strain>
    </source>
</reference>
<feature type="compositionally biased region" description="Polar residues" evidence="1">
    <location>
        <begin position="1892"/>
        <end position="1904"/>
    </location>
</feature>
<dbReference type="InterPro" id="IPR026377">
    <property type="entry name" value="Cell_surface_SprA"/>
</dbReference>
<dbReference type="RefSeq" id="WP_183697253.1">
    <property type="nucleotide sequence ID" value="NZ_JACICA010000008.1"/>
</dbReference>
<evidence type="ECO:0000259" key="2">
    <source>
        <dbReference type="Pfam" id="PF14349"/>
    </source>
</evidence>
<protein>
    <submittedName>
        <fullName evidence="3">Cell surface protein SprA</fullName>
    </submittedName>
</protein>